<sequence length="580" mass="61395">MTLLDDGPQAGPGTAPPVFRAAERIERALGCPFDPGSGMSLVGGVRADELEAEPVAAYEAAWEAGLHRHLVPVSEGGLLTSFESLSAVVRAVSRRDLAVSVGLGSTLLAATPVWIWGDAAQRARVAGQMLGRAWGTAGISEESAGSDLLATTTRAAPVAGGYVLDGEKWLVGNGRRSSFATVLAASDPSYGLFLLDFDALGGDGVKRLDKVRTHGLRGHDLSGFALSGCRVGDEALIGRPGRGIEMVSGMLQFTRTLVGAGSLGAADTALRIALRHARGRMLYGRPALAMAPVRSLLAGGFADLLVAECTELAAARGLDVARQRMALWSAVAKYVVPGLCVDTVDACGQVLSARAHLRQGVAGGAFQKLLRDVAVTPVFEGTELVQLDTVRAQLAGAARRRGAPAGLPLSLLFGFGDPAGSPAPRELRPSITFGGTDEVVGLLDGAVEELADDRELFTLARQILTVRDQTRQAFSRLGTARTSEAYETARRHCLVHAAACALHTWHQRRDTFGHLAADRAWLSLVLRRILTRLGLPTEPDPEAEEALVRRLEELDDADQAFSLVPLRLAPQHRDPAPRRS</sequence>
<comment type="cofactor">
    <cofactor evidence="1 5">
        <name>FAD</name>
        <dbReference type="ChEBI" id="CHEBI:57692"/>
    </cofactor>
</comment>
<feature type="domain" description="Acyl-CoA dehydrogenase/oxidase N-terminal" evidence="8">
    <location>
        <begin position="51"/>
        <end position="129"/>
    </location>
</feature>
<evidence type="ECO:0000313" key="10">
    <source>
        <dbReference type="Proteomes" id="UP001303236"/>
    </source>
</evidence>
<feature type="domain" description="Acyl-CoA dehydrogenase/oxidase C-terminal" evidence="6">
    <location>
        <begin position="241"/>
        <end position="394"/>
    </location>
</feature>
<dbReference type="InterPro" id="IPR009100">
    <property type="entry name" value="AcylCoA_DH/oxidase_NM_dom_sf"/>
</dbReference>
<dbReference type="Gene3D" id="2.40.110.10">
    <property type="entry name" value="Butyryl-CoA Dehydrogenase, subunit A, domain 2"/>
    <property type="match status" value="1"/>
</dbReference>
<accession>A0ABY9VNI0</accession>
<dbReference type="Pfam" id="PF02770">
    <property type="entry name" value="Acyl-CoA_dh_M"/>
    <property type="match status" value="1"/>
</dbReference>
<dbReference type="PANTHER" id="PTHR43884">
    <property type="entry name" value="ACYL-COA DEHYDROGENASE"/>
    <property type="match status" value="1"/>
</dbReference>
<dbReference type="Pfam" id="PF00441">
    <property type="entry name" value="Acyl-CoA_dh_1"/>
    <property type="match status" value="1"/>
</dbReference>
<keyword evidence="3 5" id="KW-0285">Flavoprotein</keyword>
<dbReference type="PROSITE" id="PS00072">
    <property type="entry name" value="ACYL_COA_DH_1"/>
    <property type="match status" value="1"/>
</dbReference>
<comment type="similarity">
    <text evidence="2 5">Belongs to the acyl-CoA dehydrogenase family.</text>
</comment>
<reference evidence="9 10" key="1">
    <citation type="submission" date="2023-09" db="EMBL/GenBank/DDBJ databases">
        <title>Genome completion map analysis of the actinomycetes C11-1.</title>
        <authorList>
            <person name="Qin P."/>
            <person name="Guan P."/>
        </authorList>
    </citation>
    <scope>NUCLEOTIDE SEQUENCE [LARGE SCALE GENOMIC DNA]</scope>
    <source>
        <strain evidence="9 10">C11-1</strain>
    </source>
</reference>
<keyword evidence="4 5" id="KW-0274">FAD</keyword>
<evidence type="ECO:0000256" key="2">
    <source>
        <dbReference type="ARBA" id="ARBA00009347"/>
    </source>
</evidence>
<dbReference type="Gene3D" id="1.20.140.10">
    <property type="entry name" value="Butyryl-CoA Dehydrogenase, subunit A, domain 3"/>
    <property type="match status" value="1"/>
</dbReference>
<keyword evidence="10" id="KW-1185">Reference proteome</keyword>
<dbReference type="InterPro" id="IPR037069">
    <property type="entry name" value="AcylCoA_DH/ox_N_sf"/>
</dbReference>
<evidence type="ECO:0000256" key="3">
    <source>
        <dbReference type="ARBA" id="ARBA00022630"/>
    </source>
</evidence>
<evidence type="ECO:0000313" key="9">
    <source>
        <dbReference type="EMBL" id="WNF25378.1"/>
    </source>
</evidence>
<protein>
    <submittedName>
        <fullName evidence="9">Acyl-CoA dehydrogenase family protein</fullName>
    </submittedName>
</protein>
<dbReference type="InterPro" id="IPR006091">
    <property type="entry name" value="Acyl-CoA_Oxase/DH_mid-dom"/>
</dbReference>
<name>A0ABY9VNI0_9ACTN</name>
<gene>
    <name evidence="9" type="ORF">RI138_00380</name>
</gene>
<evidence type="ECO:0000259" key="8">
    <source>
        <dbReference type="Pfam" id="PF02771"/>
    </source>
</evidence>
<dbReference type="InterPro" id="IPR036250">
    <property type="entry name" value="AcylCo_DH-like_C"/>
</dbReference>
<dbReference type="InterPro" id="IPR046373">
    <property type="entry name" value="Acyl-CoA_Oxase/DH_mid-dom_sf"/>
</dbReference>
<dbReference type="SUPFAM" id="SSF56645">
    <property type="entry name" value="Acyl-CoA dehydrogenase NM domain-like"/>
    <property type="match status" value="1"/>
</dbReference>
<evidence type="ECO:0000259" key="6">
    <source>
        <dbReference type="Pfam" id="PF00441"/>
    </source>
</evidence>
<organism evidence="9 10">
    <name type="scientific">Streptomyces durocortorensis</name>
    <dbReference type="NCBI Taxonomy" id="2811104"/>
    <lineage>
        <taxon>Bacteria</taxon>
        <taxon>Bacillati</taxon>
        <taxon>Actinomycetota</taxon>
        <taxon>Actinomycetes</taxon>
        <taxon>Kitasatosporales</taxon>
        <taxon>Streptomycetaceae</taxon>
        <taxon>Streptomyces</taxon>
    </lineage>
</organism>
<evidence type="ECO:0000256" key="5">
    <source>
        <dbReference type="RuleBase" id="RU362125"/>
    </source>
</evidence>
<dbReference type="InterPro" id="IPR009075">
    <property type="entry name" value="AcylCo_DH/oxidase_C"/>
</dbReference>
<proteinExistence type="inferred from homology"/>
<dbReference type="PANTHER" id="PTHR43884:SF19">
    <property type="entry name" value="ACYL-COA DEHYDROGENASE FADE4-RELATED"/>
    <property type="match status" value="1"/>
</dbReference>
<dbReference type="SUPFAM" id="SSF47203">
    <property type="entry name" value="Acyl-CoA dehydrogenase C-terminal domain-like"/>
    <property type="match status" value="1"/>
</dbReference>
<keyword evidence="5" id="KW-0560">Oxidoreductase</keyword>
<dbReference type="Proteomes" id="UP001303236">
    <property type="component" value="Chromosome"/>
</dbReference>
<dbReference type="Pfam" id="PF02771">
    <property type="entry name" value="Acyl-CoA_dh_N"/>
    <property type="match status" value="1"/>
</dbReference>
<dbReference type="EMBL" id="CP134500">
    <property type="protein sequence ID" value="WNF25378.1"/>
    <property type="molecule type" value="Genomic_DNA"/>
</dbReference>
<evidence type="ECO:0000256" key="4">
    <source>
        <dbReference type="ARBA" id="ARBA00022827"/>
    </source>
</evidence>
<dbReference type="CDD" id="cd00567">
    <property type="entry name" value="ACAD"/>
    <property type="match status" value="1"/>
</dbReference>
<dbReference type="Gene3D" id="1.10.540.10">
    <property type="entry name" value="Acyl-CoA dehydrogenase/oxidase, N-terminal domain"/>
    <property type="match status" value="1"/>
</dbReference>
<feature type="domain" description="Acyl-CoA oxidase/dehydrogenase middle" evidence="7">
    <location>
        <begin position="137"/>
        <end position="226"/>
    </location>
</feature>
<dbReference type="InterPro" id="IPR013786">
    <property type="entry name" value="AcylCoA_DH/ox_N"/>
</dbReference>
<evidence type="ECO:0000256" key="1">
    <source>
        <dbReference type="ARBA" id="ARBA00001974"/>
    </source>
</evidence>
<dbReference type="InterPro" id="IPR006089">
    <property type="entry name" value="Acyl-CoA_DH_CS"/>
</dbReference>
<evidence type="ECO:0000259" key="7">
    <source>
        <dbReference type="Pfam" id="PF02770"/>
    </source>
</evidence>